<dbReference type="SMART" id="SM00141">
    <property type="entry name" value="PDGF"/>
    <property type="match status" value="1"/>
</dbReference>
<dbReference type="SUPFAM" id="SSF57501">
    <property type="entry name" value="Cystine-knot cytokines"/>
    <property type="match status" value="1"/>
</dbReference>
<proteinExistence type="inferred from homology"/>
<sequence length="389" mass="43483">MIHRGILVYLLLLGYSLCWISGQPSLGTETTPTVTVSQASVRENRQQTEDAEDYQNSATYQMQNINNFSDFINLLTRNGNPVDFYDIFSNTTNSTDGRLHINTGDRIAQPDECSPRDTTVRLTFENSHPNWVYFPRCTQIERCGGCCASTNLECVPSYIERVTYKVLKAEVPFPGSPLLEWKGEFSSVILERHMSCRVQCTLTSIKCGPKKEFLNRQCECKCRNYLRCQPPLVWDPEHCECKCAEVLTCCKQGELCGLVFNKDTCECGIDVLHIRNNITREDIESYNAMLENATTTTDMVPSSSTESSSPPPGASSSPTVEARIETTVSSNTTTSSTAANTTTTEYDPCPRVTCPINHYKHLNVHGSCSCRRNFFGSPRGGSRNTVSRK</sequence>
<dbReference type="AlphaFoldDB" id="A0A0B7B9G0"/>
<keyword evidence="3" id="KW-0497">Mitogen</keyword>
<dbReference type="GO" id="GO:0005615">
    <property type="term" value="C:extracellular space"/>
    <property type="evidence" value="ECO:0007669"/>
    <property type="project" value="TreeGrafter"/>
</dbReference>
<name>A0A0B7B9G0_9EUPU</name>
<feature type="compositionally biased region" description="Low complexity" evidence="5">
    <location>
        <begin position="301"/>
        <end position="318"/>
    </location>
</feature>
<feature type="region of interest" description="Disordered" evidence="5">
    <location>
        <begin position="296"/>
        <end position="321"/>
    </location>
</feature>
<keyword evidence="6" id="KW-0732">Signal</keyword>
<dbReference type="PANTHER" id="PTHR11633:SF1">
    <property type="entry name" value="LD28763P"/>
    <property type="match status" value="1"/>
</dbReference>
<organism evidence="8">
    <name type="scientific">Arion vulgaris</name>
    <dbReference type="NCBI Taxonomy" id="1028688"/>
    <lineage>
        <taxon>Eukaryota</taxon>
        <taxon>Metazoa</taxon>
        <taxon>Spiralia</taxon>
        <taxon>Lophotrochozoa</taxon>
        <taxon>Mollusca</taxon>
        <taxon>Gastropoda</taxon>
        <taxon>Heterobranchia</taxon>
        <taxon>Euthyneura</taxon>
        <taxon>Panpulmonata</taxon>
        <taxon>Eupulmonata</taxon>
        <taxon>Stylommatophora</taxon>
        <taxon>Helicina</taxon>
        <taxon>Arionoidea</taxon>
        <taxon>Arionidae</taxon>
        <taxon>Arion</taxon>
    </lineage>
</organism>
<evidence type="ECO:0000256" key="5">
    <source>
        <dbReference type="SAM" id="MobiDB-lite"/>
    </source>
</evidence>
<evidence type="ECO:0000256" key="3">
    <source>
        <dbReference type="ARBA" id="ARBA00023246"/>
    </source>
</evidence>
<comment type="similarity">
    <text evidence="1 4">Belongs to the PDGF/VEGF growth factor family.</text>
</comment>
<accession>A0A0B7B9G0</accession>
<dbReference type="InterPro" id="IPR029034">
    <property type="entry name" value="Cystine-knot_cytokine"/>
</dbReference>
<evidence type="ECO:0000256" key="1">
    <source>
        <dbReference type="ARBA" id="ARBA00006686"/>
    </source>
</evidence>
<dbReference type="GO" id="GO:0008083">
    <property type="term" value="F:growth factor activity"/>
    <property type="evidence" value="ECO:0007669"/>
    <property type="project" value="UniProtKB-KW"/>
</dbReference>
<dbReference type="EMBL" id="HACG01043074">
    <property type="protein sequence ID" value="CEK89939.1"/>
    <property type="molecule type" value="Transcribed_RNA"/>
</dbReference>
<reference evidence="8" key="1">
    <citation type="submission" date="2014-12" db="EMBL/GenBank/DDBJ databases">
        <title>Insight into the proteome of Arion vulgaris.</title>
        <authorList>
            <person name="Aradska J."/>
            <person name="Bulat T."/>
            <person name="Smidak R."/>
            <person name="Sarate P."/>
            <person name="Gangsoo J."/>
            <person name="Sialana F."/>
            <person name="Bilban M."/>
            <person name="Lubec G."/>
        </authorList>
    </citation>
    <scope>NUCLEOTIDE SEQUENCE</scope>
    <source>
        <tissue evidence="8">Skin</tissue>
    </source>
</reference>
<dbReference type="PANTHER" id="PTHR11633">
    <property type="entry name" value="PLATELET-DERIVED GROWTH FACTOR"/>
    <property type="match status" value="1"/>
</dbReference>
<evidence type="ECO:0000259" key="7">
    <source>
        <dbReference type="PROSITE" id="PS50278"/>
    </source>
</evidence>
<evidence type="ECO:0000256" key="6">
    <source>
        <dbReference type="SAM" id="SignalP"/>
    </source>
</evidence>
<keyword evidence="2 4" id="KW-0339">Growth factor</keyword>
<protein>
    <recommendedName>
        <fullName evidence="7">Platelet-derived growth factor (PDGF) family profile domain-containing protein</fullName>
    </recommendedName>
</protein>
<dbReference type="Pfam" id="PF00341">
    <property type="entry name" value="PDGF"/>
    <property type="match status" value="1"/>
</dbReference>
<evidence type="ECO:0000313" key="8">
    <source>
        <dbReference type="EMBL" id="CEK89939.1"/>
    </source>
</evidence>
<evidence type="ECO:0000256" key="2">
    <source>
        <dbReference type="ARBA" id="ARBA00023030"/>
    </source>
</evidence>
<dbReference type="GO" id="GO:0008284">
    <property type="term" value="P:positive regulation of cell population proliferation"/>
    <property type="evidence" value="ECO:0007669"/>
    <property type="project" value="TreeGrafter"/>
</dbReference>
<gene>
    <name evidence="8" type="primary">ORF173690</name>
</gene>
<dbReference type="InterPro" id="IPR000072">
    <property type="entry name" value="PDGF/VEGF_dom"/>
</dbReference>
<dbReference type="PROSITE" id="PS50278">
    <property type="entry name" value="PDGF_2"/>
    <property type="match status" value="1"/>
</dbReference>
<dbReference type="GO" id="GO:0016020">
    <property type="term" value="C:membrane"/>
    <property type="evidence" value="ECO:0007669"/>
    <property type="project" value="InterPro"/>
</dbReference>
<dbReference type="GO" id="GO:0051781">
    <property type="term" value="P:positive regulation of cell division"/>
    <property type="evidence" value="ECO:0007669"/>
    <property type="project" value="UniProtKB-KW"/>
</dbReference>
<feature type="chain" id="PRO_5002112030" description="Platelet-derived growth factor (PDGF) family profile domain-containing protein" evidence="6">
    <location>
        <begin position="23"/>
        <end position="389"/>
    </location>
</feature>
<evidence type="ECO:0000256" key="4">
    <source>
        <dbReference type="RuleBase" id="RU003818"/>
    </source>
</evidence>
<feature type="signal peptide" evidence="6">
    <location>
        <begin position="1"/>
        <end position="22"/>
    </location>
</feature>
<feature type="domain" description="Platelet-derived growth factor (PDGF) family profile" evidence="7">
    <location>
        <begin position="105"/>
        <end position="203"/>
    </location>
</feature>
<dbReference type="Gene3D" id="2.10.90.10">
    <property type="entry name" value="Cystine-knot cytokines"/>
    <property type="match status" value="1"/>
</dbReference>
<dbReference type="GO" id="GO:0070851">
    <property type="term" value="F:growth factor receptor binding"/>
    <property type="evidence" value="ECO:0007669"/>
    <property type="project" value="TreeGrafter"/>
</dbReference>